<dbReference type="SUPFAM" id="SSF56219">
    <property type="entry name" value="DNase I-like"/>
    <property type="match status" value="1"/>
</dbReference>
<dbReference type="OrthoDB" id="3784743at2"/>
<evidence type="ECO:0008006" key="3">
    <source>
        <dbReference type="Google" id="ProtNLM"/>
    </source>
</evidence>
<dbReference type="Gene3D" id="3.60.10.10">
    <property type="entry name" value="Endonuclease/exonuclease/phosphatase"/>
    <property type="match status" value="1"/>
</dbReference>
<gene>
    <name evidence="1" type="ORF">SAMN04489844_1553</name>
</gene>
<evidence type="ECO:0000313" key="1">
    <source>
        <dbReference type="EMBL" id="SEC03722.1"/>
    </source>
</evidence>
<evidence type="ECO:0000313" key="2">
    <source>
        <dbReference type="Proteomes" id="UP000198742"/>
    </source>
</evidence>
<dbReference type="EMBL" id="FNRT01000002">
    <property type="protein sequence ID" value="SEC03722.1"/>
    <property type="molecule type" value="Genomic_DNA"/>
</dbReference>
<sequence>MATVIGSANVEYVLRATAARAALDLVLGGTHTSGPPDLVGLQEWHPPRAPLLRASGRVTTGGVPLGGRGPYRWLAPLVGGCTVGFRTARYDLVSARLHLLSRPGRADRGGRPAGLEVPRAAQEVLLHDRHGPDDGRLLCLVDYHLVSGVQAHDVYRADRPALVERHRHEVAALARVVRRRLEAGHDVVALGDSNFHGFELPGLVSAWAARPDGPGTLGPRRRIDDVFTTGGVRSVELIDTPSDHRAVVVTT</sequence>
<organism evidence="1 2">
    <name type="scientific">Nocardioides exalbidus</name>
    <dbReference type="NCBI Taxonomy" id="402596"/>
    <lineage>
        <taxon>Bacteria</taxon>
        <taxon>Bacillati</taxon>
        <taxon>Actinomycetota</taxon>
        <taxon>Actinomycetes</taxon>
        <taxon>Propionibacteriales</taxon>
        <taxon>Nocardioidaceae</taxon>
        <taxon>Nocardioides</taxon>
    </lineage>
</organism>
<proteinExistence type="predicted"/>
<protein>
    <recommendedName>
        <fullName evidence="3">Metal-dependent hydrolase, endonuclease/exonuclease/phosphatase family</fullName>
    </recommendedName>
</protein>
<accession>A0A1H4P9S0</accession>
<dbReference type="Proteomes" id="UP000198742">
    <property type="component" value="Unassembled WGS sequence"/>
</dbReference>
<dbReference type="STRING" id="402596.SAMN04489844_1553"/>
<name>A0A1H4P9S0_9ACTN</name>
<dbReference type="RefSeq" id="WP_090968592.1">
    <property type="nucleotide sequence ID" value="NZ_FNRT01000002.1"/>
</dbReference>
<keyword evidence="2" id="KW-1185">Reference proteome</keyword>
<dbReference type="AlphaFoldDB" id="A0A1H4P9S0"/>
<reference evidence="2" key="1">
    <citation type="submission" date="2016-10" db="EMBL/GenBank/DDBJ databases">
        <authorList>
            <person name="Varghese N."/>
            <person name="Submissions S."/>
        </authorList>
    </citation>
    <scope>NUCLEOTIDE SEQUENCE [LARGE SCALE GENOMIC DNA]</scope>
    <source>
        <strain evidence="2">DSM 22017</strain>
    </source>
</reference>
<dbReference type="InterPro" id="IPR036691">
    <property type="entry name" value="Endo/exonu/phosph_ase_sf"/>
</dbReference>